<dbReference type="GO" id="GO:0016887">
    <property type="term" value="F:ATP hydrolysis activity"/>
    <property type="evidence" value="ECO:0007669"/>
    <property type="project" value="InterPro"/>
</dbReference>
<protein>
    <recommendedName>
        <fullName evidence="1">AAA+ ATPase domain-containing protein</fullName>
    </recommendedName>
</protein>
<dbReference type="Pfam" id="PF13304">
    <property type="entry name" value="AAA_21"/>
    <property type="match status" value="1"/>
</dbReference>
<proteinExistence type="predicted"/>
<dbReference type="PANTHER" id="PTHR43581">
    <property type="entry name" value="ATP/GTP PHOSPHATASE"/>
    <property type="match status" value="1"/>
</dbReference>
<dbReference type="Gene3D" id="3.40.50.300">
    <property type="entry name" value="P-loop containing nucleotide triphosphate hydrolases"/>
    <property type="match status" value="1"/>
</dbReference>
<evidence type="ECO:0000259" key="1">
    <source>
        <dbReference type="SMART" id="SM00382"/>
    </source>
</evidence>
<gene>
    <name evidence="2" type="ORF">PflSS101_2895</name>
</gene>
<dbReference type="SUPFAM" id="SSF52540">
    <property type="entry name" value="P-loop containing nucleoside triphosphate hydrolases"/>
    <property type="match status" value="1"/>
</dbReference>
<dbReference type="GO" id="GO:0005524">
    <property type="term" value="F:ATP binding"/>
    <property type="evidence" value="ECO:0007669"/>
    <property type="project" value="InterPro"/>
</dbReference>
<dbReference type="EMBL" id="AHPN01000001">
    <property type="protein sequence ID" value="EIK60904.1"/>
    <property type="molecule type" value="Genomic_DNA"/>
</dbReference>
<dbReference type="PATRIC" id="fig|1038924.3.peg.2785"/>
<sequence>MYNDEREVTANSILTAMRKIKSKLPRWSEEKLNWAFFVIIHSHNQKNFKSPSIKIADTIRLLTETYHIEQLSSKDIPKLVLFEQHASSFLNTVSSNHITSTLLLHIDYMIADIIKINPIHCKIVASLIGEIVYDGRAKLIDTYPNTGEASAKQGMATRPGISTDNFSFPMIHGNTQPQKTLLELKFKELNLSANFLGLQHTGLNSSATNIYLIDPPDEQFWNTELSNIKPNRSGFLTVKQFASNSTSGTYIYIFKFEDAPQRQHNADMRALLNLNLTIQARISFTSVDYDKKIQKYIALFIQPDDITKKNNFLDIDITRENKNIEGLDALERSVLAGLIYKKWLGARRQAMQPIPDLVKRISDNLFEDGFKNVENLCISFDYNTKAELLLILTQKKRPASAPFDSQPSISINSSPITLILKKQKKQTIYVIGNNGAGKSLLLKDIANSLSIVENPVVGISTSIHDRFPFEMPSSLKSFVYKGLKTSNKAVTMEKIEREASISVINIFKNQVLLDAFLRAMDCLEYRTSYFLAPNQSKNESRRKDLIPLSSIASENQEALINIRTAGYQLGVVKSKDTHRITTFSELSSGEQSIIMLTTKIIDSHKPDTVYLIDEPENSLHVRWQQRLPEMLSRLSEELSCSFIVATHSPILIANSKSTSPCFGMNNGQLKEISLESKQSVETILMEGFETYTPYNKQVQEQCAKLVASAIRAANEVPSNIESIAPNSIRELKRLEEIIKLTGNKQAEARQESDEQLISTAMAAILALAEKRAIHNV</sequence>
<reference evidence="2" key="1">
    <citation type="journal article" date="2012" name="PLoS Genet.">
        <title>Comparative Genomics of Plant-Associated Pseudomonas spp.: Insights into Diversity and Inheritance of Traits Involved in Multitrophic Interactions.</title>
        <authorList>
            <person name="Loper J.E."/>
            <person name="Hassan K.A."/>
            <person name="Mavrodi D.V."/>
            <person name="Davis E.W.II."/>
            <person name="Lim C.K."/>
            <person name="Shaffer B.T."/>
            <person name="Elbourne L.D."/>
            <person name="Stockwell V.O."/>
            <person name="Hartney S.L."/>
            <person name="Breakwell K."/>
            <person name="Henkels M.D."/>
            <person name="Tetu S.G."/>
            <person name="Rangel L.I."/>
            <person name="Kidarsa T.A."/>
            <person name="Wilson N.L."/>
            <person name="van de Mortel J.E."/>
            <person name="Song C."/>
            <person name="Blumhagen R."/>
            <person name="Radune D."/>
            <person name="Hostetler J.B."/>
            <person name="Brinkac L.M."/>
            <person name="Durkin A.S."/>
            <person name="Kluepfel D.A."/>
            <person name="Wechter W.P."/>
            <person name="Anderson A.J."/>
            <person name="Kim Y.C."/>
            <person name="Pierson L.S.III."/>
            <person name="Pierson E.A."/>
            <person name="Lindow S.E."/>
            <person name="Kobayashi D.Y."/>
            <person name="Raaijmakers J.M."/>
            <person name="Weller D.M."/>
            <person name="Thomashow L.S."/>
            <person name="Allen A.E."/>
            <person name="Paulsen I.T."/>
        </authorList>
    </citation>
    <scope>NUCLEOTIDE SEQUENCE [LARGE SCALE GENOMIC DNA]</scope>
    <source>
        <strain evidence="2">SS101</strain>
    </source>
</reference>
<dbReference type="SMART" id="SM00382">
    <property type="entry name" value="AAA"/>
    <property type="match status" value="1"/>
</dbReference>
<dbReference type="Proteomes" id="UP000003213">
    <property type="component" value="Chromosome"/>
</dbReference>
<dbReference type="PANTHER" id="PTHR43581:SF3">
    <property type="entry name" value="AAA+ ATPASE DOMAIN-CONTAINING PROTEIN"/>
    <property type="match status" value="1"/>
</dbReference>
<organism evidence="2">
    <name type="scientific">Pseudomonas lactis</name>
    <dbReference type="NCBI Taxonomy" id="1615674"/>
    <lineage>
        <taxon>Bacteria</taxon>
        <taxon>Pseudomonadati</taxon>
        <taxon>Pseudomonadota</taxon>
        <taxon>Gammaproteobacteria</taxon>
        <taxon>Pseudomonadales</taxon>
        <taxon>Pseudomonadaceae</taxon>
        <taxon>Pseudomonas</taxon>
    </lineage>
</organism>
<evidence type="ECO:0000313" key="2">
    <source>
        <dbReference type="EMBL" id="EIK60904.1"/>
    </source>
</evidence>
<name>I4K864_9PSED</name>
<dbReference type="InterPro" id="IPR003593">
    <property type="entry name" value="AAA+_ATPase"/>
</dbReference>
<comment type="caution">
    <text evidence="2">The sequence shown here is derived from an EMBL/GenBank/DDBJ whole genome shotgun (WGS) entry which is preliminary data.</text>
</comment>
<feature type="domain" description="AAA+ ATPase" evidence="1">
    <location>
        <begin position="424"/>
        <end position="670"/>
    </location>
</feature>
<accession>I4K864</accession>
<dbReference type="HOGENOM" id="CLU_377161_0_0_6"/>
<dbReference type="InterPro" id="IPR051396">
    <property type="entry name" value="Bact_Antivir_Def_Nuclease"/>
</dbReference>
<dbReference type="InterPro" id="IPR027417">
    <property type="entry name" value="P-loop_NTPase"/>
</dbReference>
<dbReference type="RefSeq" id="WP_003191625.1">
    <property type="nucleotide sequence ID" value="NZ_CM001513.1"/>
</dbReference>
<dbReference type="AlphaFoldDB" id="I4K864"/>
<dbReference type="InterPro" id="IPR003959">
    <property type="entry name" value="ATPase_AAA_core"/>
</dbReference>